<feature type="transmembrane region" description="Helical" evidence="10">
    <location>
        <begin position="92"/>
        <end position="112"/>
    </location>
</feature>
<evidence type="ECO:0000256" key="7">
    <source>
        <dbReference type="ARBA" id="ARBA00023136"/>
    </source>
</evidence>
<dbReference type="CDD" id="cd20070">
    <property type="entry name" value="5TM_YidC_Alb3"/>
    <property type="match status" value="1"/>
</dbReference>
<evidence type="ECO:0000256" key="2">
    <source>
        <dbReference type="ARBA" id="ARBA00022448"/>
    </source>
</evidence>
<evidence type="ECO:0000256" key="9">
    <source>
        <dbReference type="RuleBase" id="RU003945"/>
    </source>
</evidence>
<dbReference type="OrthoDB" id="2380676at2"/>
<dbReference type="Proteomes" id="UP000190188">
    <property type="component" value="Unassembled WGS sequence"/>
</dbReference>
<evidence type="ECO:0000256" key="4">
    <source>
        <dbReference type="ARBA" id="ARBA00022692"/>
    </source>
</evidence>
<keyword evidence="5" id="KW-0653">Protein transport</keyword>
<keyword evidence="13" id="KW-1185">Reference proteome</keyword>
<organism evidence="12 13">
    <name type="scientific">Paenibacillus selenitireducens</name>
    <dbReference type="NCBI Taxonomy" id="1324314"/>
    <lineage>
        <taxon>Bacteria</taxon>
        <taxon>Bacillati</taxon>
        <taxon>Bacillota</taxon>
        <taxon>Bacilli</taxon>
        <taxon>Bacillales</taxon>
        <taxon>Paenibacillaceae</taxon>
        <taxon>Paenibacillus</taxon>
    </lineage>
</organism>
<dbReference type="Pfam" id="PF02096">
    <property type="entry name" value="60KD_IMP"/>
    <property type="match status" value="1"/>
</dbReference>
<evidence type="ECO:0000313" key="13">
    <source>
        <dbReference type="Proteomes" id="UP000190188"/>
    </source>
</evidence>
<dbReference type="EMBL" id="MSZX01000002">
    <property type="protein sequence ID" value="OPA80056.1"/>
    <property type="molecule type" value="Genomic_DNA"/>
</dbReference>
<evidence type="ECO:0000256" key="6">
    <source>
        <dbReference type="ARBA" id="ARBA00022989"/>
    </source>
</evidence>
<dbReference type="GO" id="GO:0032977">
    <property type="term" value="F:membrane insertase activity"/>
    <property type="evidence" value="ECO:0007669"/>
    <property type="project" value="InterPro"/>
</dbReference>
<name>A0A1T2XK12_9BACL</name>
<dbReference type="GO" id="GO:0015031">
    <property type="term" value="P:protein transport"/>
    <property type="evidence" value="ECO:0007669"/>
    <property type="project" value="UniProtKB-KW"/>
</dbReference>
<dbReference type="InterPro" id="IPR028055">
    <property type="entry name" value="YidC/Oxa/ALB_C"/>
</dbReference>
<sequence>MSSWLQPIISMLDLLLTELFRITHDWGLAIVALTFIVRMLLFGLNLKNYRQQVRQKTVQPLMLKLKEKHSDNQEKLLKETMKLNQTYGIKPFSMLVTALVQMPIFMSLLRLFTMHGDKMTSTLISWTTTLAVSDPWHLVPILSVTFTFVGSLIPLTTELTLLQAMRKTAGISLIMNVVYLFVLWSSPIALGLYYTASGIFALAEKLFYRTKWGQQLLHRGIEAQAIAA</sequence>
<comment type="caution">
    <text evidence="12">The sequence shown here is derived from an EMBL/GenBank/DDBJ whole genome shotgun (WGS) entry which is preliminary data.</text>
</comment>
<comment type="subcellular location">
    <subcellularLocation>
        <location evidence="1">Cell membrane</location>
        <topology evidence="1">Multi-pass membrane protein</topology>
    </subcellularLocation>
    <subcellularLocation>
        <location evidence="9">Membrane</location>
        <topology evidence="9">Multi-pass membrane protein</topology>
    </subcellularLocation>
</comment>
<dbReference type="PANTHER" id="PTHR12428:SF65">
    <property type="entry name" value="CYTOCHROME C OXIDASE ASSEMBLY PROTEIN COX18, MITOCHONDRIAL"/>
    <property type="match status" value="1"/>
</dbReference>
<comment type="similarity">
    <text evidence="9">Belongs to the OXA1/ALB3/YidC family.</text>
</comment>
<dbReference type="PANTHER" id="PTHR12428">
    <property type="entry name" value="OXA1"/>
    <property type="match status" value="1"/>
</dbReference>
<evidence type="ECO:0000313" key="12">
    <source>
        <dbReference type="EMBL" id="OPA80056.1"/>
    </source>
</evidence>
<evidence type="ECO:0000256" key="8">
    <source>
        <dbReference type="ARBA" id="ARBA00023186"/>
    </source>
</evidence>
<dbReference type="GO" id="GO:0005886">
    <property type="term" value="C:plasma membrane"/>
    <property type="evidence" value="ECO:0007669"/>
    <property type="project" value="UniProtKB-SubCell"/>
</dbReference>
<evidence type="ECO:0000256" key="5">
    <source>
        <dbReference type="ARBA" id="ARBA00022927"/>
    </source>
</evidence>
<keyword evidence="2" id="KW-0813">Transport</keyword>
<dbReference type="STRING" id="1324314.BVG16_04715"/>
<protein>
    <recommendedName>
        <fullName evidence="11">Membrane insertase YidC/Oxa/ALB C-terminal domain-containing protein</fullName>
    </recommendedName>
</protein>
<keyword evidence="8" id="KW-0143">Chaperone</keyword>
<evidence type="ECO:0000256" key="3">
    <source>
        <dbReference type="ARBA" id="ARBA00022475"/>
    </source>
</evidence>
<feature type="domain" description="Membrane insertase YidC/Oxa/ALB C-terminal" evidence="11">
    <location>
        <begin position="26"/>
        <end position="208"/>
    </location>
</feature>
<dbReference type="InterPro" id="IPR001708">
    <property type="entry name" value="YidC/ALB3/OXA1/COX18"/>
</dbReference>
<proteinExistence type="inferred from homology"/>
<dbReference type="InterPro" id="IPR047196">
    <property type="entry name" value="YidC_ALB_C"/>
</dbReference>
<feature type="transmembrane region" description="Helical" evidence="10">
    <location>
        <begin position="136"/>
        <end position="156"/>
    </location>
</feature>
<accession>A0A1T2XK12</accession>
<keyword evidence="7 10" id="KW-0472">Membrane</keyword>
<keyword evidence="3" id="KW-1003">Cell membrane</keyword>
<reference evidence="12 13" key="1">
    <citation type="submission" date="2017-01" db="EMBL/GenBank/DDBJ databases">
        <title>Genome analysis of Paenibacillus selenitrireducens ES3-24.</title>
        <authorList>
            <person name="Xu D."/>
            <person name="Yao R."/>
            <person name="Zheng S."/>
        </authorList>
    </citation>
    <scope>NUCLEOTIDE SEQUENCE [LARGE SCALE GENOMIC DNA]</scope>
    <source>
        <strain evidence="12 13">ES3-24</strain>
    </source>
</reference>
<keyword evidence="6 10" id="KW-1133">Transmembrane helix</keyword>
<keyword evidence="4 9" id="KW-0812">Transmembrane</keyword>
<dbReference type="GO" id="GO:0051205">
    <property type="term" value="P:protein insertion into membrane"/>
    <property type="evidence" value="ECO:0007669"/>
    <property type="project" value="TreeGrafter"/>
</dbReference>
<feature type="transmembrane region" description="Helical" evidence="10">
    <location>
        <begin position="26"/>
        <end position="46"/>
    </location>
</feature>
<dbReference type="AlphaFoldDB" id="A0A1T2XK12"/>
<dbReference type="NCBIfam" id="TIGR03592">
    <property type="entry name" value="yidC_oxa1_cterm"/>
    <property type="match status" value="1"/>
</dbReference>
<gene>
    <name evidence="12" type="ORF">BVG16_04715</name>
</gene>
<evidence type="ECO:0000256" key="10">
    <source>
        <dbReference type="SAM" id="Phobius"/>
    </source>
</evidence>
<evidence type="ECO:0000256" key="1">
    <source>
        <dbReference type="ARBA" id="ARBA00004651"/>
    </source>
</evidence>
<evidence type="ECO:0000259" key="11">
    <source>
        <dbReference type="Pfam" id="PF02096"/>
    </source>
</evidence>
<dbReference type="RefSeq" id="WP_078497401.1">
    <property type="nucleotide sequence ID" value="NZ_MSZX01000002.1"/>
</dbReference>